<evidence type="ECO:0000259" key="5">
    <source>
        <dbReference type="PROSITE" id="PS51935"/>
    </source>
</evidence>
<organism evidence="6">
    <name type="scientific">hydrothermal vent metagenome</name>
    <dbReference type="NCBI Taxonomy" id="652676"/>
    <lineage>
        <taxon>unclassified sequences</taxon>
        <taxon>metagenomes</taxon>
        <taxon>ecological metagenomes</taxon>
    </lineage>
</organism>
<dbReference type="PROSITE" id="PS51935">
    <property type="entry name" value="NLPC_P60"/>
    <property type="match status" value="1"/>
</dbReference>
<protein>
    <submittedName>
        <fullName evidence="6">Cell wall-associated hydrolases</fullName>
    </submittedName>
</protein>
<dbReference type="PANTHER" id="PTHR47053">
    <property type="entry name" value="MUREIN DD-ENDOPEPTIDASE MEPH-RELATED"/>
    <property type="match status" value="1"/>
</dbReference>
<evidence type="ECO:0000256" key="4">
    <source>
        <dbReference type="ARBA" id="ARBA00022807"/>
    </source>
</evidence>
<evidence type="ECO:0000256" key="3">
    <source>
        <dbReference type="ARBA" id="ARBA00022801"/>
    </source>
</evidence>
<evidence type="ECO:0000256" key="1">
    <source>
        <dbReference type="ARBA" id="ARBA00007074"/>
    </source>
</evidence>
<name>A0A1W1EHH4_9ZZZZ</name>
<reference evidence="6" key="1">
    <citation type="submission" date="2016-10" db="EMBL/GenBank/DDBJ databases">
        <authorList>
            <person name="de Groot N.N."/>
        </authorList>
    </citation>
    <scope>NUCLEOTIDE SEQUENCE</scope>
</reference>
<accession>A0A1W1EHH4</accession>
<keyword evidence="3 6" id="KW-0378">Hydrolase</keyword>
<evidence type="ECO:0000256" key="2">
    <source>
        <dbReference type="ARBA" id="ARBA00022670"/>
    </source>
</evidence>
<dbReference type="InterPro" id="IPR051202">
    <property type="entry name" value="Peptidase_C40"/>
</dbReference>
<dbReference type="GO" id="GO:0006508">
    <property type="term" value="P:proteolysis"/>
    <property type="evidence" value="ECO:0007669"/>
    <property type="project" value="UniProtKB-KW"/>
</dbReference>
<dbReference type="Gene3D" id="3.90.1720.10">
    <property type="entry name" value="endopeptidase domain like (from Nostoc punctiforme)"/>
    <property type="match status" value="1"/>
</dbReference>
<proteinExistence type="inferred from homology"/>
<dbReference type="EMBL" id="FRYL01000004">
    <property type="protein sequence ID" value="SHO80328.1"/>
    <property type="molecule type" value="Genomic_DNA"/>
</dbReference>
<dbReference type="PANTHER" id="PTHR47053:SF1">
    <property type="entry name" value="MUREIN DD-ENDOPEPTIDASE MEPH-RELATED"/>
    <property type="match status" value="1"/>
</dbReference>
<dbReference type="InterPro" id="IPR000064">
    <property type="entry name" value="NLP_P60_dom"/>
</dbReference>
<sequence length="204" mass="23489">MKYKITITLSLFTFLLNSCGNNAYVYPNYDIIKPSVSYKPKRENIKKLLKKYINKPYVWAEEGPYAFDCSGLTYNIYGKMGVTLPRVAKDQAKVGKEIDPSQLAYGDLIFFGNQNKRSKNINHVGIYIANGLFAHASSANKKVIYSNLNTSKSYTKRMKVCKRYLSIDEKRLYLNKSGEIPEYKTTRFTTPWKPYMKIPTKIPS</sequence>
<dbReference type="GO" id="GO:0008234">
    <property type="term" value="F:cysteine-type peptidase activity"/>
    <property type="evidence" value="ECO:0007669"/>
    <property type="project" value="UniProtKB-KW"/>
</dbReference>
<dbReference type="InterPro" id="IPR038765">
    <property type="entry name" value="Papain-like_cys_pep_sf"/>
</dbReference>
<keyword evidence="2" id="KW-0645">Protease</keyword>
<keyword evidence="4" id="KW-0788">Thiol protease</keyword>
<feature type="domain" description="NlpC/P60" evidence="5">
    <location>
        <begin position="39"/>
        <end position="165"/>
    </location>
</feature>
<evidence type="ECO:0000313" key="6">
    <source>
        <dbReference type="EMBL" id="SHO80328.1"/>
    </source>
</evidence>
<dbReference type="AlphaFoldDB" id="A0A1W1EHH4"/>
<gene>
    <name evidence="6" type="ORF">MNB_SV-15-654</name>
</gene>
<comment type="similarity">
    <text evidence="1">Belongs to the peptidase C40 family.</text>
</comment>
<dbReference type="Pfam" id="PF00877">
    <property type="entry name" value="NLPC_P60"/>
    <property type="match status" value="1"/>
</dbReference>
<dbReference type="SUPFAM" id="SSF54001">
    <property type="entry name" value="Cysteine proteinases"/>
    <property type="match status" value="1"/>
</dbReference>